<dbReference type="AlphaFoldDB" id="A0A4Y8P7J0"/>
<dbReference type="InterPro" id="IPR006195">
    <property type="entry name" value="aa-tRNA-synth_II"/>
</dbReference>
<dbReference type="OrthoDB" id="9802326at2"/>
<comment type="subunit">
    <text evidence="8">Homodimer.</text>
</comment>
<keyword evidence="2 8" id="KW-0436">Ligase</keyword>
<dbReference type="InterPro" id="IPR018149">
    <property type="entry name" value="Lys-tRNA-synth_II_C"/>
</dbReference>
<evidence type="ECO:0000313" key="12">
    <source>
        <dbReference type="Proteomes" id="UP000297713"/>
    </source>
</evidence>
<dbReference type="Proteomes" id="UP000297713">
    <property type="component" value="Unassembled WGS sequence"/>
</dbReference>
<dbReference type="InterPro" id="IPR002313">
    <property type="entry name" value="Lys-tRNA-ligase_II"/>
</dbReference>
<comment type="cofactor">
    <cofactor evidence="8 9">
        <name>Mg(2+)</name>
        <dbReference type="ChEBI" id="CHEBI:18420"/>
    </cofactor>
    <text evidence="8 9">Binds 3 Mg(2+) ions per subunit.</text>
</comment>
<comment type="caution">
    <text evidence="11">The sequence shown here is derived from an EMBL/GenBank/DDBJ whole genome shotgun (WGS) entry which is preliminary data.</text>
</comment>
<keyword evidence="8 9" id="KW-0460">Magnesium</keyword>
<dbReference type="PRINTS" id="PR00982">
    <property type="entry name" value="TRNASYNTHLYS"/>
</dbReference>
<dbReference type="InterPro" id="IPR012340">
    <property type="entry name" value="NA-bd_OB-fold"/>
</dbReference>
<dbReference type="InterPro" id="IPR045864">
    <property type="entry name" value="aa-tRNA-synth_II/BPL/LPL"/>
</dbReference>
<evidence type="ECO:0000259" key="10">
    <source>
        <dbReference type="PROSITE" id="PS50862"/>
    </source>
</evidence>
<dbReference type="InterPro" id="IPR044136">
    <property type="entry name" value="Lys-tRNA-ligase_II_N"/>
</dbReference>
<dbReference type="GO" id="GO:0005829">
    <property type="term" value="C:cytosol"/>
    <property type="evidence" value="ECO:0007669"/>
    <property type="project" value="TreeGrafter"/>
</dbReference>
<evidence type="ECO:0000256" key="2">
    <source>
        <dbReference type="ARBA" id="ARBA00022598"/>
    </source>
</evidence>
<reference evidence="11 12" key="1">
    <citation type="submission" date="2016-05" db="EMBL/GenBank/DDBJ databases">
        <title>Diversity and Homogeneity among Thermoacidophilic Verrucomicrobia Methanotrophs Linked with Geographical Origin.</title>
        <authorList>
            <person name="Erikstad H.-A."/>
            <person name="Smestad N.B."/>
            <person name="Ceballos R.M."/>
            <person name="Birkeland N.-K."/>
        </authorList>
    </citation>
    <scope>NUCLEOTIDE SEQUENCE [LARGE SCALE GENOMIC DNA]</scope>
    <source>
        <strain evidence="11 12">Phi</strain>
    </source>
</reference>
<keyword evidence="6 8" id="KW-0030">Aminoacyl-tRNA synthetase</keyword>
<keyword evidence="8" id="KW-0648">Protein biosynthesis</keyword>
<dbReference type="Gene3D" id="2.40.50.140">
    <property type="entry name" value="Nucleic acid-binding proteins"/>
    <property type="match status" value="1"/>
</dbReference>
<organism evidence="11 12">
    <name type="scientific">Methylacidiphilum caldifontis</name>
    <dbReference type="NCBI Taxonomy" id="2795386"/>
    <lineage>
        <taxon>Bacteria</taxon>
        <taxon>Pseudomonadati</taxon>
        <taxon>Verrucomicrobiota</taxon>
        <taxon>Methylacidiphilae</taxon>
        <taxon>Methylacidiphilales</taxon>
        <taxon>Methylacidiphilaceae</taxon>
        <taxon>Methylacidiphilum (ex Ratnadevi et al. 2023)</taxon>
    </lineage>
</organism>
<evidence type="ECO:0000256" key="5">
    <source>
        <dbReference type="ARBA" id="ARBA00022840"/>
    </source>
</evidence>
<dbReference type="SUPFAM" id="SSF50249">
    <property type="entry name" value="Nucleic acid-binding proteins"/>
    <property type="match status" value="1"/>
</dbReference>
<dbReference type="InterPro" id="IPR004365">
    <property type="entry name" value="NA-bd_OB_tRNA"/>
</dbReference>
<evidence type="ECO:0000313" key="11">
    <source>
        <dbReference type="EMBL" id="TFE65877.1"/>
    </source>
</evidence>
<keyword evidence="4 8" id="KW-0547">Nucleotide-binding</keyword>
<keyword evidence="5 8" id="KW-0067">ATP-binding</keyword>
<dbReference type="PANTHER" id="PTHR42918">
    <property type="entry name" value="LYSYL-TRNA SYNTHETASE"/>
    <property type="match status" value="1"/>
</dbReference>
<evidence type="ECO:0000256" key="6">
    <source>
        <dbReference type="ARBA" id="ARBA00023146"/>
    </source>
</evidence>
<dbReference type="GO" id="GO:0006430">
    <property type="term" value="P:lysyl-tRNA aminoacylation"/>
    <property type="evidence" value="ECO:0007669"/>
    <property type="project" value="UniProtKB-UniRule"/>
</dbReference>
<dbReference type="RefSeq" id="WP_134440901.1">
    <property type="nucleotide sequence ID" value="NZ_LXQC01000198.1"/>
</dbReference>
<dbReference type="InterPro" id="IPR004364">
    <property type="entry name" value="Aa-tRNA-synt_II"/>
</dbReference>
<dbReference type="PROSITE" id="PS50862">
    <property type="entry name" value="AA_TRNA_LIGASE_II"/>
    <property type="match status" value="1"/>
</dbReference>
<dbReference type="GO" id="GO:0000287">
    <property type="term" value="F:magnesium ion binding"/>
    <property type="evidence" value="ECO:0007669"/>
    <property type="project" value="UniProtKB-UniRule"/>
</dbReference>
<evidence type="ECO:0000256" key="8">
    <source>
        <dbReference type="HAMAP-Rule" id="MF_00252"/>
    </source>
</evidence>
<comment type="subcellular location">
    <subcellularLocation>
        <location evidence="8">Cytoplasm</location>
    </subcellularLocation>
</comment>
<dbReference type="HAMAP" id="MF_00252">
    <property type="entry name" value="Lys_tRNA_synth_class2"/>
    <property type="match status" value="1"/>
</dbReference>
<accession>A0A4Y8P7J0</accession>
<evidence type="ECO:0000256" key="4">
    <source>
        <dbReference type="ARBA" id="ARBA00022741"/>
    </source>
</evidence>
<dbReference type="NCBIfam" id="NF001756">
    <property type="entry name" value="PRK00484.1"/>
    <property type="match status" value="1"/>
</dbReference>
<keyword evidence="3 8" id="KW-0479">Metal-binding</keyword>
<feature type="binding site" evidence="8">
    <location>
        <position position="408"/>
    </location>
    <ligand>
        <name>Mg(2+)</name>
        <dbReference type="ChEBI" id="CHEBI:18420"/>
        <label>2</label>
    </ligand>
</feature>
<comment type="similarity">
    <text evidence="1 8">Belongs to the class-II aminoacyl-tRNA synthetase family.</text>
</comment>
<dbReference type="CDD" id="cd00775">
    <property type="entry name" value="LysRS_core"/>
    <property type="match status" value="1"/>
</dbReference>
<dbReference type="NCBIfam" id="TIGR00499">
    <property type="entry name" value="lysS_bact"/>
    <property type="match status" value="1"/>
</dbReference>
<feature type="domain" description="Aminoacyl-transfer RNA synthetases class-II family profile" evidence="10">
    <location>
        <begin position="167"/>
        <end position="483"/>
    </location>
</feature>
<evidence type="ECO:0000256" key="7">
    <source>
        <dbReference type="ARBA" id="ARBA00048573"/>
    </source>
</evidence>
<evidence type="ECO:0000256" key="3">
    <source>
        <dbReference type="ARBA" id="ARBA00022723"/>
    </source>
</evidence>
<feature type="binding site" evidence="8">
    <location>
        <position position="401"/>
    </location>
    <ligand>
        <name>Mg(2+)</name>
        <dbReference type="ChEBI" id="CHEBI:18420"/>
        <label>1</label>
    </ligand>
</feature>
<name>A0A4Y8P7J0_9BACT</name>
<evidence type="ECO:0000256" key="9">
    <source>
        <dbReference type="RuleBase" id="RU000336"/>
    </source>
</evidence>
<keyword evidence="12" id="KW-1185">Reference proteome</keyword>
<dbReference type="Pfam" id="PF00152">
    <property type="entry name" value="tRNA-synt_2"/>
    <property type="match status" value="1"/>
</dbReference>
<dbReference type="EMBL" id="LXQC01000198">
    <property type="protein sequence ID" value="TFE65877.1"/>
    <property type="molecule type" value="Genomic_DNA"/>
</dbReference>
<evidence type="ECO:0000256" key="1">
    <source>
        <dbReference type="ARBA" id="ARBA00008226"/>
    </source>
</evidence>
<dbReference type="PANTHER" id="PTHR42918:SF15">
    <property type="entry name" value="LYSINE--TRNA LIGASE, CHLOROPLASTIC_MITOCHONDRIAL"/>
    <property type="match status" value="1"/>
</dbReference>
<dbReference type="GO" id="GO:0000049">
    <property type="term" value="F:tRNA binding"/>
    <property type="evidence" value="ECO:0007669"/>
    <property type="project" value="TreeGrafter"/>
</dbReference>
<protein>
    <recommendedName>
        <fullName evidence="8">Lysine--tRNA ligase</fullName>
        <ecNumber evidence="8">6.1.1.6</ecNumber>
    </recommendedName>
    <alternativeName>
        <fullName evidence="8">Lysyl-tRNA synthetase</fullName>
        <shortName evidence="8">LysRS</shortName>
    </alternativeName>
</protein>
<keyword evidence="8" id="KW-0963">Cytoplasm</keyword>
<dbReference type="SUPFAM" id="SSF55681">
    <property type="entry name" value="Class II aaRS and biotin synthetases"/>
    <property type="match status" value="1"/>
</dbReference>
<proteinExistence type="inferred from homology"/>
<sequence>MSSTNPESELLRLRREKLNYWKSQGIDPFGQPFFDTRPIEHIVAQFIENQEVRIAGRILSIRDMGKSFFAHVQDQSSKIQIYANPQSCGELAFNQLKQLDIGDILGVEGSCFFTKTKEKTIRIKSWQLLVKSLRPLPSKWHGLHDVEARYRQRYLDLIMNPDVKKIFLYRSQIVKEIRNFLHQKGFIEVETPMMQTIAGGAAANPFKTFHEALGISLYLRIAPELYLKRLLVGGFEKIFELNRNFRNEGISRKHNPEFTMLEAYQAYGDFQSMASLLEEMISTVAEKVLGTLKFPASKHLGEGQVIDLTPPWPRKPFREVLQEAIGVDWFRLNSEEKRRLAEHYEVEIKEGFTESDICRHLFEKQVEAKTVGPLFVTELPTDFVPLAKQKKEDPQFVDVFELIVNGQELAPGYSELNDPLVQRSRLEKQAGEEKQKIDEEFLLALEYGMPPAGGIGLGIDRLTMLLTAQESIRDVILFPLLRPKEESKKPD</sequence>
<gene>
    <name evidence="8" type="primary">lysS</name>
    <name evidence="11" type="ORF">A7Q10_02620</name>
</gene>
<feature type="binding site" evidence="8">
    <location>
        <position position="408"/>
    </location>
    <ligand>
        <name>Mg(2+)</name>
        <dbReference type="ChEBI" id="CHEBI:18420"/>
        <label>1</label>
    </ligand>
</feature>
<comment type="catalytic activity">
    <reaction evidence="7 8 9">
        <text>tRNA(Lys) + L-lysine + ATP = L-lysyl-tRNA(Lys) + AMP + diphosphate</text>
        <dbReference type="Rhea" id="RHEA:20792"/>
        <dbReference type="Rhea" id="RHEA-COMP:9696"/>
        <dbReference type="Rhea" id="RHEA-COMP:9697"/>
        <dbReference type="ChEBI" id="CHEBI:30616"/>
        <dbReference type="ChEBI" id="CHEBI:32551"/>
        <dbReference type="ChEBI" id="CHEBI:33019"/>
        <dbReference type="ChEBI" id="CHEBI:78442"/>
        <dbReference type="ChEBI" id="CHEBI:78529"/>
        <dbReference type="ChEBI" id="CHEBI:456215"/>
        <dbReference type="EC" id="6.1.1.6"/>
    </reaction>
</comment>
<dbReference type="EC" id="6.1.1.6" evidence="8"/>
<dbReference type="Gene3D" id="3.30.930.10">
    <property type="entry name" value="Bira Bifunctional Protein, Domain 2"/>
    <property type="match status" value="1"/>
</dbReference>
<dbReference type="GO" id="GO:0005524">
    <property type="term" value="F:ATP binding"/>
    <property type="evidence" value="ECO:0007669"/>
    <property type="project" value="UniProtKB-UniRule"/>
</dbReference>
<dbReference type="Pfam" id="PF01336">
    <property type="entry name" value="tRNA_anti-codon"/>
    <property type="match status" value="1"/>
</dbReference>
<dbReference type="CDD" id="cd04322">
    <property type="entry name" value="LysRS_N"/>
    <property type="match status" value="1"/>
</dbReference>
<dbReference type="GO" id="GO:0004824">
    <property type="term" value="F:lysine-tRNA ligase activity"/>
    <property type="evidence" value="ECO:0007669"/>
    <property type="project" value="UniProtKB-UniRule"/>
</dbReference>